<dbReference type="PANTHER" id="PTHR30237:SF2">
    <property type="entry name" value="MUREIN TETRAPEPTIDE CARBOXYPEPTIDASE"/>
    <property type="match status" value="1"/>
</dbReference>
<dbReference type="InterPro" id="IPR029062">
    <property type="entry name" value="Class_I_gatase-like"/>
</dbReference>
<feature type="domain" description="LD-carboxypeptidase C-terminal" evidence="7">
    <location>
        <begin position="176"/>
        <end position="288"/>
    </location>
</feature>
<accession>A0ABW3L3M4</accession>
<reference evidence="9" key="1">
    <citation type="journal article" date="2019" name="Int. J. Syst. Evol. Microbiol.">
        <title>The Global Catalogue of Microorganisms (GCM) 10K type strain sequencing project: providing services to taxonomists for standard genome sequencing and annotation.</title>
        <authorList>
            <consortium name="The Broad Institute Genomics Platform"/>
            <consortium name="The Broad Institute Genome Sequencing Center for Infectious Disease"/>
            <person name="Wu L."/>
            <person name="Ma J."/>
        </authorList>
    </citation>
    <scope>NUCLEOTIDE SEQUENCE [LARGE SCALE GENOMIC DNA]</scope>
    <source>
        <strain evidence="9">CCUG 56607</strain>
    </source>
</reference>
<evidence type="ECO:0000313" key="8">
    <source>
        <dbReference type="EMBL" id="MFD1019588.1"/>
    </source>
</evidence>
<evidence type="ECO:0000313" key="9">
    <source>
        <dbReference type="Proteomes" id="UP001596990"/>
    </source>
</evidence>
<dbReference type="InterPro" id="IPR040921">
    <property type="entry name" value="Peptidase_S66C"/>
</dbReference>
<keyword evidence="4" id="KW-0378">Hydrolase</keyword>
<evidence type="ECO:0000256" key="1">
    <source>
        <dbReference type="ARBA" id="ARBA00010233"/>
    </source>
</evidence>
<evidence type="ECO:0000259" key="7">
    <source>
        <dbReference type="Pfam" id="PF17676"/>
    </source>
</evidence>
<dbReference type="Pfam" id="PF17676">
    <property type="entry name" value="Peptidase_S66C"/>
    <property type="match status" value="1"/>
</dbReference>
<sequence>MIKLNALQKGDQVAIIAPAGPPDKEHLSQGIKVLEKMGLEVVIGRHVYDVEEDSAALNEKRLADLHDAFRNPAIKAIFCANGGYGTAKLAPKIDYELIRNNPKIFWGYSDITYLLHAIQNFGDLVTFHGPMVASDLNDEQRTEGSESSFLPLFTGESLIYDSGKSPLTTFVEGTGEGRLVGGNLSLLISAMGTPYQVNADGAILLIEEVAEPAFRIDLMLAQLKQAGLFDTVEGVVLGNFQADPEESVKIRKVLQDFFADVSFPVVENFQIGHCQPNYGVPLGVNAKLTTSPSRLEVASGVKKLRN</sequence>
<evidence type="ECO:0000256" key="3">
    <source>
        <dbReference type="ARBA" id="ARBA00022670"/>
    </source>
</evidence>
<dbReference type="PIRSF" id="PIRSF028757">
    <property type="entry name" value="LD-carboxypeptidase"/>
    <property type="match status" value="1"/>
</dbReference>
<organism evidence="8 9">
    <name type="scientific">Thalassobacillus hwangdonensis</name>
    <dbReference type="NCBI Taxonomy" id="546108"/>
    <lineage>
        <taxon>Bacteria</taxon>
        <taxon>Bacillati</taxon>
        <taxon>Bacillota</taxon>
        <taxon>Bacilli</taxon>
        <taxon>Bacillales</taxon>
        <taxon>Bacillaceae</taxon>
        <taxon>Thalassobacillus</taxon>
    </lineage>
</organism>
<dbReference type="SUPFAM" id="SSF52317">
    <property type="entry name" value="Class I glutamine amidotransferase-like"/>
    <property type="match status" value="1"/>
</dbReference>
<dbReference type="Gene3D" id="3.50.30.60">
    <property type="entry name" value="LD-carboxypeptidase A C-terminal domain-like"/>
    <property type="match status" value="1"/>
</dbReference>
<proteinExistence type="inferred from homology"/>
<dbReference type="InterPro" id="IPR003507">
    <property type="entry name" value="S66_fam"/>
</dbReference>
<evidence type="ECO:0000256" key="4">
    <source>
        <dbReference type="ARBA" id="ARBA00022801"/>
    </source>
</evidence>
<keyword evidence="2" id="KW-0121">Carboxypeptidase</keyword>
<protein>
    <submittedName>
        <fullName evidence="8">LD-carboxypeptidase</fullName>
    </submittedName>
</protein>
<dbReference type="EMBL" id="JBHTKL010000005">
    <property type="protein sequence ID" value="MFD1019588.1"/>
    <property type="molecule type" value="Genomic_DNA"/>
</dbReference>
<keyword evidence="5" id="KW-0720">Serine protease</keyword>
<gene>
    <name evidence="8" type="ORF">ACFQ2J_10430</name>
</gene>
<comment type="similarity">
    <text evidence="1">Belongs to the peptidase S66 family.</text>
</comment>
<comment type="caution">
    <text evidence="8">The sequence shown here is derived from an EMBL/GenBank/DDBJ whole genome shotgun (WGS) entry which is preliminary data.</text>
</comment>
<dbReference type="InterPro" id="IPR027478">
    <property type="entry name" value="LdcA_N"/>
</dbReference>
<dbReference type="PANTHER" id="PTHR30237">
    <property type="entry name" value="MURAMOYLTETRAPEPTIDE CARBOXYPEPTIDASE"/>
    <property type="match status" value="1"/>
</dbReference>
<feature type="domain" description="LD-carboxypeptidase N-terminal" evidence="6">
    <location>
        <begin position="13"/>
        <end position="129"/>
    </location>
</feature>
<keyword evidence="3" id="KW-0645">Protease</keyword>
<dbReference type="Pfam" id="PF02016">
    <property type="entry name" value="Peptidase_S66"/>
    <property type="match status" value="1"/>
</dbReference>
<keyword evidence="9" id="KW-1185">Reference proteome</keyword>
<dbReference type="CDD" id="cd07025">
    <property type="entry name" value="Peptidase_S66"/>
    <property type="match status" value="1"/>
</dbReference>
<dbReference type="Proteomes" id="UP001596990">
    <property type="component" value="Unassembled WGS sequence"/>
</dbReference>
<dbReference type="RefSeq" id="WP_386059720.1">
    <property type="nucleotide sequence ID" value="NZ_JBHTKL010000005.1"/>
</dbReference>
<dbReference type="SUPFAM" id="SSF141986">
    <property type="entry name" value="LD-carboxypeptidase A C-terminal domain-like"/>
    <property type="match status" value="1"/>
</dbReference>
<evidence type="ECO:0000259" key="6">
    <source>
        <dbReference type="Pfam" id="PF02016"/>
    </source>
</evidence>
<evidence type="ECO:0000256" key="5">
    <source>
        <dbReference type="ARBA" id="ARBA00022825"/>
    </source>
</evidence>
<dbReference type="InterPro" id="IPR027461">
    <property type="entry name" value="Carboxypeptidase_A_C_sf"/>
</dbReference>
<dbReference type="Gene3D" id="3.40.50.10740">
    <property type="entry name" value="Class I glutamine amidotransferase-like"/>
    <property type="match status" value="1"/>
</dbReference>
<dbReference type="InterPro" id="IPR040449">
    <property type="entry name" value="Peptidase_S66_N"/>
</dbReference>
<evidence type="ECO:0000256" key="2">
    <source>
        <dbReference type="ARBA" id="ARBA00022645"/>
    </source>
</evidence>
<name>A0ABW3L3M4_9BACI</name>